<evidence type="ECO:0000313" key="3">
    <source>
        <dbReference type="Proteomes" id="UP000318590"/>
    </source>
</evidence>
<dbReference type="AlphaFoldDB" id="A0A547Q891"/>
<feature type="region of interest" description="Disordered" evidence="1">
    <location>
        <begin position="115"/>
        <end position="148"/>
    </location>
</feature>
<name>A0A547Q891_9RHOB</name>
<dbReference type="PIRSF" id="PIRSF032064">
    <property type="entry name" value="UCP032064"/>
    <property type="match status" value="1"/>
</dbReference>
<reference evidence="2 3" key="1">
    <citation type="submission" date="2019-06" db="EMBL/GenBank/DDBJ databases">
        <title>Paenimaribius caenipelagi gen. nov., sp. nov., isolated from a tidal flat.</title>
        <authorList>
            <person name="Yoon J.-H."/>
        </authorList>
    </citation>
    <scope>NUCLEOTIDE SEQUENCE [LARGE SCALE GENOMIC DNA]</scope>
    <source>
        <strain evidence="2 3">JBTF-M29</strain>
    </source>
</reference>
<gene>
    <name evidence="2" type="ORF">FEV53_04055</name>
</gene>
<evidence type="ECO:0000313" key="2">
    <source>
        <dbReference type="EMBL" id="TRD22596.1"/>
    </source>
</evidence>
<organism evidence="2 3">
    <name type="scientific">Palleronia caenipelagi</name>
    <dbReference type="NCBI Taxonomy" id="2489174"/>
    <lineage>
        <taxon>Bacteria</taxon>
        <taxon>Pseudomonadati</taxon>
        <taxon>Pseudomonadota</taxon>
        <taxon>Alphaproteobacteria</taxon>
        <taxon>Rhodobacterales</taxon>
        <taxon>Roseobacteraceae</taxon>
        <taxon>Palleronia</taxon>
    </lineage>
</organism>
<proteinExistence type="predicted"/>
<dbReference type="InterPro" id="IPR007922">
    <property type="entry name" value="DciA-like"/>
</dbReference>
<protein>
    <submittedName>
        <fullName evidence="2">DUF721 domain-containing protein</fullName>
    </submittedName>
</protein>
<keyword evidence="3" id="KW-1185">Reference proteome</keyword>
<dbReference type="InterPro" id="IPR010593">
    <property type="entry name" value="DUF1159"/>
</dbReference>
<dbReference type="RefSeq" id="WP_142833540.1">
    <property type="nucleotide sequence ID" value="NZ_VFSV01000005.1"/>
</dbReference>
<sequence>MKTQTPYRRRYRKSAVRAASLLEKDIRRIGESRGFAASKVLVHWDEVIGPEIAALARPVDISYGRGGLGATLTLLVKGADAPVVEMQKEQIRARVNACYGYEAIRRIRLTQTSATGFGEEATPYKSPERQPPSPDITRRAGEAAADVQDPELRRALEALGTNVLAQTPLRRKPS</sequence>
<comment type="caution">
    <text evidence="2">The sequence shown here is derived from an EMBL/GenBank/DDBJ whole genome shotgun (WGS) entry which is preliminary data.</text>
</comment>
<dbReference type="Pfam" id="PF05258">
    <property type="entry name" value="DciA"/>
    <property type="match status" value="1"/>
</dbReference>
<evidence type="ECO:0000256" key="1">
    <source>
        <dbReference type="SAM" id="MobiDB-lite"/>
    </source>
</evidence>
<dbReference type="EMBL" id="VFSV01000005">
    <property type="protein sequence ID" value="TRD22596.1"/>
    <property type="molecule type" value="Genomic_DNA"/>
</dbReference>
<dbReference type="OrthoDB" id="7160947at2"/>
<accession>A0A547Q891</accession>
<dbReference type="Proteomes" id="UP000318590">
    <property type="component" value="Unassembled WGS sequence"/>
</dbReference>